<dbReference type="InterPro" id="IPR000182">
    <property type="entry name" value="GNAT_dom"/>
</dbReference>
<dbReference type="InterPro" id="IPR050832">
    <property type="entry name" value="Bact_Acetyltransf"/>
</dbReference>
<keyword evidence="2" id="KW-0012">Acyltransferase</keyword>
<dbReference type="OrthoDB" id="8894819at2"/>
<dbReference type="SUPFAM" id="SSF55729">
    <property type="entry name" value="Acyl-CoA N-acyltransferases (Nat)"/>
    <property type="match status" value="1"/>
</dbReference>
<name>A0A3N7HIZ9_9BURK</name>
<feature type="domain" description="N-acetyltransferase" evidence="3">
    <location>
        <begin position="4"/>
        <end position="189"/>
    </location>
</feature>
<dbReference type="RefSeq" id="WP_124542849.1">
    <property type="nucleotide sequence ID" value="NZ_QUSW01000008.1"/>
</dbReference>
<proteinExistence type="predicted"/>
<reference evidence="4 5" key="2">
    <citation type="submission" date="2018-12" db="EMBL/GenBank/DDBJ databases">
        <title>Rhizobacter gummiphilus sp. nov., a rubber-degrading bacterium isolated from the soil of a botanical garden in Japan.</title>
        <authorList>
            <person name="Shunsuke S.S."/>
        </authorList>
    </citation>
    <scope>NUCLEOTIDE SEQUENCE [LARGE SCALE GENOMIC DNA]</scope>
    <source>
        <strain evidence="4 5">S-16</strain>
    </source>
</reference>
<dbReference type="Pfam" id="PF00583">
    <property type="entry name" value="Acetyltransf_1"/>
    <property type="match status" value="1"/>
</dbReference>
<evidence type="ECO:0000313" key="4">
    <source>
        <dbReference type="EMBL" id="RQP22008.1"/>
    </source>
</evidence>
<gene>
    <name evidence="4" type="ORF">DZC73_23610</name>
</gene>
<keyword evidence="5" id="KW-1185">Reference proteome</keyword>
<dbReference type="Proteomes" id="UP000267464">
    <property type="component" value="Unassembled WGS sequence"/>
</dbReference>
<dbReference type="CDD" id="cd04301">
    <property type="entry name" value="NAT_SF"/>
    <property type="match status" value="1"/>
</dbReference>
<accession>A0A3N7HIZ9</accession>
<reference evidence="4 5" key="1">
    <citation type="submission" date="2018-08" db="EMBL/GenBank/DDBJ databases">
        <authorList>
            <person name="Khan S.A."/>
            <person name="Jeon C.O."/>
            <person name="Chun B.H."/>
            <person name="Jeong S.E."/>
        </authorList>
    </citation>
    <scope>NUCLEOTIDE SEQUENCE [LARGE SCALE GENOMIC DNA]</scope>
    <source>
        <strain evidence="4 5">S-16</strain>
    </source>
</reference>
<comment type="caution">
    <text evidence="4">The sequence shown here is derived from an EMBL/GenBank/DDBJ whole genome shotgun (WGS) entry which is preliminary data.</text>
</comment>
<dbReference type="EMBL" id="QUSW01000008">
    <property type="protein sequence ID" value="RQP22008.1"/>
    <property type="molecule type" value="Genomic_DNA"/>
</dbReference>
<organism evidence="4 5">
    <name type="scientific">Piscinibacter terrae</name>
    <dbReference type="NCBI Taxonomy" id="2496871"/>
    <lineage>
        <taxon>Bacteria</taxon>
        <taxon>Pseudomonadati</taxon>
        <taxon>Pseudomonadota</taxon>
        <taxon>Betaproteobacteria</taxon>
        <taxon>Burkholderiales</taxon>
        <taxon>Sphaerotilaceae</taxon>
        <taxon>Piscinibacter</taxon>
    </lineage>
</organism>
<dbReference type="Gene3D" id="3.40.630.30">
    <property type="match status" value="1"/>
</dbReference>
<sequence length="189" mass="21190">MDTIEIHPLSADRLGDWLHYFDHVAFADNPDWQDCYCHFLHADTASKPWSQWTGEENRRAVIPLIEQREMNGMLAYAGGQVIGWVHAGPSRCLPAMKDKPGADEAGVAAIGCFVVAKRWRGQGVARQLLRAACDQLKAQGLHTVQAYPRRETKSEADAHFGPLDLYLDEGFSIWHDAPGERLLTVRRAL</sequence>
<dbReference type="PROSITE" id="PS51186">
    <property type="entry name" value="GNAT"/>
    <property type="match status" value="1"/>
</dbReference>
<evidence type="ECO:0000256" key="2">
    <source>
        <dbReference type="ARBA" id="ARBA00023315"/>
    </source>
</evidence>
<evidence type="ECO:0000256" key="1">
    <source>
        <dbReference type="ARBA" id="ARBA00022679"/>
    </source>
</evidence>
<keyword evidence="1 4" id="KW-0808">Transferase</keyword>
<dbReference type="PANTHER" id="PTHR43877">
    <property type="entry name" value="AMINOALKYLPHOSPHONATE N-ACETYLTRANSFERASE-RELATED-RELATED"/>
    <property type="match status" value="1"/>
</dbReference>
<evidence type="ECO:0000313" key="5">
    <source>
        <dbReference type="Proteomes" id="UP000267464"/>
    </source>
</evidence>
<dbReference type="InterPro" id="IPR016181">
    <property type="entry name" value="Acyl_CoA_acyltransferase"/>
</dbReference>
<protein>
    <submittedName>
        <fullName evidence="4">N-acetyltransferase</fullName>
    </submittedName>
</protein>
<evidence type="ECO:0000259" key="3">
    <source>
        <dbReference type="PROSITE" id="PS51186"/>
    </source>
</evidence>
<dbReference type="AlphaFoldDB" id="A0A3N7HIZ9"/>
<dbReference type="GO" id="GO:0016747">
    <property type="term" value="F:acyltransferase activity, transferring groups other than amino-acyl groups"/>
    <property type="evidence" value="ECO:0007669"/>
    <property type="project" value="InterPro"/>
</dbReference>